<sequence length="286" mass="31277">MSYLFVLCAAGCVSLLIYAIWQLYRQLGSAETVYRDRPPRGFELLWPVVNIMANSFGGFMGATKRAALLARLKRAGQEYSLTPEQFMGGKLVSALGFGAIGVILASDSTKLVGLLLGALLGFAYPDIWLRDHTLKRNLLILKALPFFLDIVTLSVEAGLNLTGALQKAVDRCPPGPLLVEVNRVLRDIRGGKPRVEALRAMADRLDYSPVSSLVSALVQGELMGSSLGPVLRAQSDQRRTERFLRAEKLAMEAPVKMLGPLIMFIFPCTFIVLGFPIVMKFMASGL</sequence>
<evidence type="ECO:0000259" key="7">
    <source>
        <dbReference type="Pfam" id="PF00482"/>
    </source>
</evidence>
<evidence type="ECO:0000256" key="3">
    <source>
        <dbReference type="ARBA" id="ARBA00022692"/>
    </source>
</evidence>
<name>A0ABS8X8Q5_9BURK</name>
<reference evidence="8 9" key="1">
    <citation type="submission" date="2021-12" db="EMBL/GenBank/DDBJ databases">
        <title>Genome seq of p7.</title>
        <authorList>
            <person name="Seo T."/>
        </authorList>
    </citation>
    <scope>NUCLEOTIDE SEQUENCE [LARGE SCALE GENOMIC DNA]</scope>
    <source>
        <strain evidence="8 9">P7</strain>
    </source>
</reference>
<evidence type="ECO:0000256" key="2">
    <source>
        <dbReference type="ARBA" id="ARBA00022475"/>
    </source>
</evidence>
<comment type="subcellular location">
    <subcellularLocation>
        <location evidence="1">Cell membrane</location>
        <topology evidence="1">Multi-pass membrane protein</topology>
    </subcellularLocation>
</comment>
<keyword evidence="3 6" id="KW-0812">Transmembrane</keyword>
<dbReference type="Pfam" id="PF00482">
    <property type="entry name" value="T2SSF"/>
    <property type="match status" value="1"/>
</dbReference>
<proteinExistence type="predicted"/>
<evidence type="ECO:0000256" key="6">
    <source>
        <dbReference type="SAM" id="Phobius"/>
    </source>
</evidence>
<protein>
    <submittedName>
        <fullName evidence="8">Type II secretion system F family protein</fullName>
    </submittedName>
</protein>
<dbReference type="InterPro" id="IPR042094">
    <property type="entry name" value="T2SS_GspF_sf"/>
</dbReference>
<evidence type="ECO:0000256" key="4">
    <source>
        <dbReference type="ARBA" id="ARBA00022989"/>
    </source>
</evidence>
<evidence type="ECO:0000313" key="9">
    <source>
        <dbReference type="Proteomes" id="UP001201463"/>
    </source>
</evidence>
<keyword evidence="9" id="KW-1185">Reference proteome</keyword>
<evidence type="ECO:0000256" key="1">
    <source>
        <dbReference type="ARBA" id="ARBA00004651"/>
    </source>
</evidence>
<dbReference type="EMBL" id="JAJTWT010000003">
    <property type="protein sequence ID" value="MCE4537129.1"/>
    <property type="molecule type" value="Genomic_DNA"/>
</dbReference>
<evidence type="ECO:0000256" key="5">
    <source>
        <dbReference type="ARBA" id="ARBA00023136"/>
    </source>
</evidence>
<keyword evidence="5 6" id="KW-0472">Membrane</keyword>
<dbReference type="RefSeq" id="WP_233390913.1">
    <property type="nucleotide sequence ID" value="NZ_JAJTWT010000003.1"/>
</dbReference>
<feature type="domain" description="Type II secretion system protein GspF" evidence="7">
    <location>
        <begin position="147"/>
        <end position="273"/>
    </location>
</feature>
<dbReference type="Gene3D" id="1.20.81.30">
    <property type="entry name" value="Type II secretion system (T2SS), domain F"/>
    <property type="match status" value="1"/>
</dbReference>
<gene>
    <name evidence="8" type="ORF">LXT12_07690</name>
</gene>
<keyword evidence="2" id="KW-1003">Cell membrane</keyword>
<dbReference type="InterPro" id="IPR018076">
    <property type="entry name" value="T2SS_GspF_dom"/>
</dbReference>
<evidence type="ECO:0000313" key="8">
    <source>
        <dbReference type="EMBL" id="MCE4537129.1"/>
    </source>
</evidence>
<dbReference type="Proteomes" id="UP001201463">
    <property type="component" value="Unassembled WGS sequence"/>
</dbReference>
<dbReference type="PANTHER" id="PTHR35007:SF2">
    <property type="entry name" value="PILUS ASSEMBLE PROTEIN"/>
    <property type="match status" value="1"/>
</dbReference>
<dbReference type="PANTHER" id="PTHR35007">
    <property type="entry name" value="INTEGRAL MEMBRANE PROTEIN-RELATED"/>
    <property type="match status" value="1"/>
</dbReference>
<feature type="transmembrane region" description="Helical" evidence="6">
    <location>
        <begin position="258"/>
        <end position="279"/>
    </location>
</feature>
<organism evidence="8 9">
    <name type="scientific">Pelomonas caseinilytica</name>
    <dbReference type="NCBI Taxonomy" id="2906763"/>
    <lineage>
        <taxon>Bacteria</taxon>
        <taxon>Pseudomonadati</taxon>
        <taxon>Pseudomonadota</taxon>
        <taxon>Betaproteobacteria</taxon>
        <taxon>Burkholderiales</taxon>
        <taxon>Sphaerotilaceae</taxon>
        <taxon>Roseateles</taxon>
    </lineage>
</organism>
<feature type="transmembrane region" description="Helical" evidence="6">
    <location>
        <begin position="43"/>
        <end position="63"/>
    </location>
</feature>
<accession>A0ABS8X8Q5</accession>
<comment type="caution">
    <text evidence="8">The sequence shown here is derived from an EMBL/GenBank/DDBJ whole genome shotgun (WGS) entry which is preliminary data.</text>
</comment>
<keyword evidence="4 6" id="KW-1133">Transmembrane helix</keyword>